<dbReference type="Pfam" id="PF02775">
    <property type="entry name" value="TPP_enzyme_C"/>
    <property type="match status" value="1"/>
</dbReference>
<evidence type="ECO:0000259" key="2">
    <source>
        <dbReference type="Pfam" id="PF02775"/>
    </source>
</evidence>
<dbReference type="GO" id="GO:0030976">
    <property type="term" value="F:thiamine pyrophosphate binding"/>
    <property type="evidence" value="ECO:0007669"/>
    <property type="project" value="InterPro"/>
</dbReference>
<evidence type="ECO:0000256" key="1">
    <source>
        <dbReference type="ARBA" id="ARBA00023002"/>
    </source>
</evidence>
<gene>
    <name evidence="3" type="ORF">SAMN02746019_00011020</name>
</gene>
<evidence type="ECO:0000313" key="4">
    <source>
        <dbReference type="Proteomes" id="UP000197025"/>
    </source>
</evidence>
<protein>
    <submittedName>
        <fullName evidence="3">2-oxoglutarate ferredoxin oxidoreductase subunit beta</fullName>
    </submittedName>
</protein>
<dbReference type="InParanoid" id="A0A212RC84"/>
<dbReference type="GO" id="GO:0016625">
    <property type="term" value="F:oxidoreductase activity, acting on the aldehyde or oxo group of donors, iron-sulfur protein as acceptor"/>
    <property type="evidence" value="ECO:0007669"/>
    <property type="project" value="UniProtKB-ARBA"/>
</dbReference>
<name>A0A212RC84_9CHLR</name>
<dbReference type="GO" id="GO:0045333">
    <property type="term" value="P:cellular respiration"/>
    <property type="evidence" value="ECO:0007669"/>
    <property type="project" value="UniProtKB-ARBA"/>
</dbReference>
<proteinExistence type="predicted"/>
<dbReference type="Gene3D" id="3.40.50.970">
    <property type="match status" value="1"/>
</dbReference>
<dbReference type="Proteomes" id="UP000197025">
    <property type="component" value="Unassembled WGS sequence"/>
</dbReference>
<dbReference type="InterPro" id="IPR051457">
    <property type="entry name" value="2-oxoacid:Fd_oxidoreductase"/>
</dbReference>
<dbReference type="PANTHER" id="PTHR48084">
    <property type="entry name" value="2-OXOGLUTARATE OXIDOREDUCTASE SUBUNIT KORB-RELATED"/>
    <property type="match status" value="1"/>
</dbReference>
<keyword evidence="1" id="KW-0560">Oxidoreductase</keyword>
<reference evidence="4" key="1">
    <citation type="submission" date="2017-06" db="EMBL/GenBank/DDBJ databases">
        <authorList>
            <person name="Varghese N."/>
            <person name="Submissions S."/>
        </authorList>
    </citation>
    <scope>NUCLEOTIDE SEQUENCE [LARGE SCALE GENOMIC DNA]</scope>
    <source>
        <strain evidence="4">JAD2</strain>
    </source>
</reference>
<dbReference type="EMBL" id="FYEK01000044">
    <property type="protein sequence ID" value="SNB69847.1"/>
    <property type="molecule type" value="Genomic_DNA"/>
</dbReference>
<dbReference type="InterPro" id="IPR029061">
    <property type="entry name" value="THDP-binding"/>
</dbReference>
<feature type="domain" description="Thiamine pyrophosphate enzyme TPP-binding" evidence="2">
    <location>
        <begin position="60"/>
        <end position="205"/>
    </location>
</feature>
<dbReference type="PANTHER" id="PTHR48084:SF1">
    <property type="entry name" value="2-OXOGLUTARATE SYNTHASE SUBUNIT KORB"/>
    <property type="match status" value="1"/>
</dbReference>
<accession>A0A212RC84</accession>
<dbReference type="CDD" id="cd03375">
    <property type="entry name" value="TPP_OGFOR"/>
    <property type="match status" value="1"/>
</dbReference>
<evidence type="ECO:0000313" key="3">
    <source>
        <dbReference type="EMBL" id="SNB69847.1"/>
    </source>
</evidence>
<sequence length="276" mass="31010">MAHARVAEKHPLDDLIRRDRMPHIWCPGCGIGIVMRCYAQAILESGIPVERHVVVSGIGCTARVPGYMNLDSYHVTHGRPIPFAIGLKLMKPELMVTVFSGDGDLAAIGGNHLIHAARRNVDIKVICINNFNYGMTGGQVGPTTPLGAKTTTTPYGNPEHPFNLPYLLAASGAVFVSRWTALHVRQIKQDILYSFRKPGFTFIEVLAPCPVGFGRPNDIEDGVEEMQLYRRRSVLVYRVPEEVPWEALEVDLREERPIYVGRFVDREREVFRPVRR</sequence>
<keyword evidence="4" id="KW-1185">Reference proteome</keyword>
<dbReference type="SUPFAM" id="SSF52518">
    <property type="entry name" value="Thiamin diphosphate-binding fold (THDP-binding)"/>
    <property type="match status" value="1"/>
</dbReference>
<organism evidence="3 4">
    <name type="scientific">Thermoflexus hugenholtzii JAD2</name>
    <dbReference type="NCBI Taxonomy" id="877466"/>
    <lineage>
        <taxon>Bacteria</taxon>
        <taxon>Bacillati</taxon>
        <taxon>Chloroflexota</taxon>
        <taxon>Thermoflexia</taxon>
        <taxon>Thermoflexales</taxon>
        <taxon>Thermoflexaceae</taxon>
        <taxon>Thermoflexus</taxon>
    </lineage>
</organism>
<dbReference type="AlphaFoldDB" id="A0A212RC84"/>
<dbReference type="RefSeq" id="WP_200808170.1">
    <property type="nucleotide sequence ID" value="NZ_FYEK01000044.1"/>
</dbReference>
<dbReference type="InterPro" id="IPR011766">
    <property type="entry name" value="TPP_enzyme_TPP-bd"/>
</dbReference>